<gene>
    <name evidence="2" type="ORF">G6N74_29425</name>
</gene>
<feature type="compositionally biased region" description="Basic and acidic residues" evidence="1">
    <location>
        <begin position="50"/>
        <end position="62"/>
    </location>
</feature>
<sequence>MPWLRFTADHDFRLPGSTIAYKAGWTGNVTRAAGDAAVAAGKAVRLKTPRKGEKPEDADDKT</sequence>
<name>A0A7C9RCE9_9HYPH</name>
<evidence type="ECO:0000313" key="3">
    <source>
        <dbReference type="Proteomes" id="UP000481252"/>
    </source>
</evidence>
<dbReference type="RefSeq" id="WP_165121550.1">
    <property type="nucleotide sequence ID" value="NZ_JAAKZG010000028.1"/>
</dbReference>
<evidence type="ECO:0000256" key="1">
    <source>
        <dbReference type="SAM" id="MobiDB-lite"/>
    </source>
</evidence>
<reference evidence="2 3" key="1">
    <citation type="submission" date="2020-02" db="EMBL/GenBank/DDBJ databases">
        <title>Genome sequence of the type strain CGMCC 1.15528 of Mesorhizobium zhangyense.</title>
        <authorList>
            <person name="Gao J."/>
            <person name="Sun J."/>
        </authorList>
    </citation>
    <scope>NUCLEOTIDE SEQUENCE [LARGE SCALE GENOMIC DNA]</scope>
    <source>
        <strain evidence="2 3">CGMCC 1.15528</strain>
    </source>
</reference>
<protein>
    <submittedName>
        <fullName evidence="2">Uncharacterized protein</fullName>
    </submittedName>
</protein>
<accession>A0A7C9RCE9</accession>
<proteinExistence type="predicted"/>
<keyword evidence="3" id="KW-1185">Reference proteome</keyword>
<dbReference type="AlphaFoldDB" id="A0A7C9RCE9"/>
<organism evidence="2 3">
    <name type="scientific">Mesorhizobium zhangyense</name>
    <dbReference type="NCBI Taxonomy" id="1776730"/>
    <lineage>
        <taxon>Bacteria</taxon>
        <taxon>Pseudomonadati</taxon>
        <taxon>Pseudomonadota</taxon>
        <taxon>Alphaproteobacteria</taxon>
        <taxon>Hyphomicrobiales</taxon>
        <taxon>Phyllobacteriaceae</taxon>
        <taxon>Mesorhizobium</taxon>
    </lineage>
</organism>
<dbReference type="Proteomes" id="UP000481252">
    <property type="component" value="Unassembled WGS sequence"/>
</dbReference>
<evidence type="ECO:0000313" key="2">
    <source>
        <dbReference type="EMBL" id="NGN45177.1"/>
    </source>
</evidence>
<feature type="region of interest" description="Disordered" evidence="1">
    <location>
        <begin position="41"/>
        <end position="62"/>
    </location>
</feature>
<comment type="caution">
    <text evidence="2">The sequence shown here is derived from an EMBL/GenBank/DDBJ whole genome shotgun (WGS) entry which is preliminary data.</text>
</comment>
<dbReference type="EMBL" id="JAAKZG010000028">
    <property type="protein sequence ID" value="NGN45177.1"/>
    <property type="molecule type" value="Genomic_DNA"/>
</dbReference>